<dbReference type="Gene3D" id="3.40.190.80">
    <property type="match status" value="1"/>
</dbReference>
<dbReference type="Gene3D" id="3.30.540.10">
    <property type="entry name" value="Fructose-1,6-Bisphosphatase, subunit A, domain 1"/>
    <property type="match status" value="1"/>
</dbReference>
<dbReference type="EMBL" id="PFFQ01000034">
    <property type="protein sequence ID" value="PIW16878.1"/>
    <property type="molecule type" value="Genomic_DNA"/>
</dbReference>
<reference evidence="7 8" key="1">
    <citation type="submission" date="2017-09" db="EMBL/GenBank/DDBJ databases">
        <title>Depth-based differentiation of microbial function through sediment-hosted aquifers and enrichment of novel symbionts in the deep terrestrial subsurface.</title>
        <authorList>
            <person name="Probst A.J."/>
            <person name="Ladd B."/>
            <person name="Jarett J.K."/>
            <person name="Geller-Mcgrath D.E."/>
            <person name="Sieber C.M."/>
            <person name="Emerson J.B."/>
            <person name="Anantharaman K."/>
            <person name="Thomas B.C."/>
            <person name="Malmstrom R."/>
            <person name="Stieglmeier M."/>
            <person name="Klingl A."/>
            <person name="Woyke T."/>
            <person name="Ryan C.M."/>
            <person name="Banfield J.F."/>
        </authorList>
    </citation>
    <scope>NUCLEOTIDE SEQUENCE [LARGE SCALE GENOMIC DNA]</scope>
    <source>
        <strain evidence="7">CG17_big_fil_post_rev_8_21_14_2_50_48_46</strain>
    </source>
</reference>
<dbReference type="PRINTS" id="PR00377">
    <property type="entry name" value="IMPHPHTASES"/>
</dbReference>
<organism evidence="7 8">
    <name type="scientific">bacterium (Candidatus Blackallbacteria) CG17_big_fil_post_rev_8_21_14_2_50_48_46</name>
    <dbReference type="NCBI Taxonomy" id="2014261"/>
    <lineage>
        <taxon>Bacteria</taxon>
        <taxon>Candidatus Blackallbacteria</taxon>
    </lineage>
</organism>
<feature type="binding site" evidence="6">
    <location>
        <position position="88"/>
    </location>
    <ligand>
        <name>Mg(2+)</name>
        <dbReference type="ChEBI" id="CHEBI:18420"/>
        <label>1</label>
        <note>catalytic</note>
    </ligand>
</feature>
<dbReference type="PANTHER" id="PTHR43200:SF6">
    <property type="entry name" value="3'(2'),5'-BISPHOSPHATE NUCLEOTIDASE"/>
    <property type="match status" value="1"/>
</dbReference>
<sequence>MIEQIQDSFVSDLALAHRLADMADKYALSFFQTNFSPILKQDGTPVTRIDFEIEQKMKTILSKERPDDAILGEEFGLTKQANRCWILDPIDGTSEYIAGKKYWGTHIALEENDELILGLISRPALNRRWWATKGKGAYHAKSFDLDEPLPVNLSLSKHLSQSKIAIWERVQTKRVEKFQDMSVWIPPSLKNMIEFLDGEIDAFVDVIGKPWDHAPVAIIVEEAGGTFQDSQGGRRIDLGEVRYTNGKIDTEFFRILTHFQDLEEKHLF</sequence>
<comment type="caution">
    <text evidence="7">The sequence shown here is derived from an EMBL/GenBank/DDBJ whole genome shotgun (WGS) entry which is preliminary data.</text>
</comment>
<dbReference type="InterPro" id="IPR051090">
    <property type="entry name" value="Inositol_monoP_superfamily"/>
</dbReference>
<comment type="similarity">
    <text evidence="2">Belongs to the inositol monophosphatase superfamily.</text>
</comment>
<dbReference type="GO" id="GO:0016791">
    <property type="term" value="F:phosphatase activity"/>
    <property type="evidence" value="ECO:0007669"/>
    <property type="project" value="UniProtKB-ARBA"/>
</dbReference>
<feature type="binding site" evidence="6">
    <location>
        <position position="73"/>
    </location>
    <ligand>
        <name>Mg(2+)</name>
        <dbReference type="ChEBI" id="CHEBI:18420"/>
        <label>1</label>
        <note>catalytic</note>
    </ligand>
</feature>
<keyword evidence="4" id="KW-0378">Hydrolase</keyword>
<evidence type="ECO:0000256" key="6">
    <source>
        <dbReference type="PIRSR" id="PIRSR600760-2"/>
    </source>
</evidence>
<keyword evidence="5 6" id="KW-0460">Magnesium</keyword>
<name>A0A2M7G4N0_9BACT</name>
<proteinExistence type="inferred from homology"/>
<evidence type="ECO:0000256" key="4">
    <source>
        <dbReference type="ARBA" id="ARBA00022801"/>
    </source>
</evidence>
<evidence type="ECO:0000256" key="1">
    <source>
        <dbReference type="ARBA" id="ARBA00001946"/>
    </source>
</evidence>
<dbReference type="SUPFAM" id="SSF56655">
    <property type="entry name" value="Carbohydrate phosphatase"/>
    <property type="match status" value="1"/>
</dbReference>
<feature type="binding site" evidence="6">
    <location>
        <position position="91"/>
    </location>
    <ligand>
        <name>Mg(2+)</name>
        <dbReference type="ChEBI" id="CHEBI:18420"/>
        <label>1</label>
        <note>catalytic</note>
    </ligand>
</feature>
<dbReference type="Proteomes" id="UP000231019">
    <property type="component" value="Unassembled WGS sequence"/>
</dbReference>
<dbReference type="Pfam" id="PF00459">
    <property type="entry name" value="Inositol_P"/>
    <property type="match status" value="1"/>
</dbReference>
<accession>A0A2M7G4N0</accession>
<evidence type="ECO:0000256" key="3">
    <source>
        <dbReference type="ARBA" id="ARBA00022723"/>
    </source>
</evidence>
<protein>
    <recommendedName>
        <fullName evidence="9">Histidinol-phosphatase</fullName>
    </recommendedName>
</protein>
<dbReference type="GO" id="GO:0046872">
    <property type="term" value="F:metal ion binding"/>
    <property type="evidence" value="ECO:0007669"/>
    <property type="project" value="UniProtKB-KW"/>
</dbReference>
<evidence type="ECO:0000313" key="7">
    <source>
        <dbReference type="EMBL" id="PIW16878.1"/>
    </source>
</evidence>
<dbReference type="GO" id="GO:0000105">
    <property type="term" value="P:L-histidine biosynthetic process"/>
    <property type="evidence" value="ECO:0007669"/>
    <property type="project" value="TreeGrafter"/>
</dbReference>
<evidence type="ECO:0008006" key="9">
    <source>
        <dbReference type="Google" id="ProtNLM"/>
    </source>
</evidence>
<gene>
    <name evidence="7" type="ORF">COW36_11390</name>
</gene>
<feature type="binding site" evidence="6">
    <location>
        <position position="90"/>
    </location>
    <ligand>
        <name>Mg(2+)</name>
        <dbReference type="ChEBI" id="CHEBI:18420"/>
        <label>2</label>
    </ligand>
</feature>
<evidence type="ECO:0000256" key="5">
    <source>
        <dbReference type="ARBA" id="ARBA00022842"/>
    </source>
</evidence>
<evidence type="ECO:0000256" key="2">
    <source>
        <dbReference type="ARBA" id="ARBA00009759"/>
    </source>
</evidence>
<evidence type="ECO:0000313" key="8">
    <source>
        <dbReference type="Proteomes" id="UP000231019"/>
    </source>
</evidence>
<dbReference type="AlphaFoldDB" id="A0A2M7G4N0"/>
<feature type="binding site" evidence="6">
    <location>
        <position position="212"/>
    </location>
    <ligand>
        <name>Mg(2+)</name>
        <dbReference type="ChEBI" id="CHEBI:18420"/>
        <label>1</label>
        <note>catalytic</note>
    </ligand>
</feature>
<dbReference type="PANTHER" id="PTHR43200">
    <property type="entry name" value="PHOSPHATASE"/>
    <property type="match status" value="1"/>
</dbReference>
<comment type="cofactor">
    <cofactor evidence="1 6">
        <name>Mg(2+)</name>
        <dbReference type="ChEBI" id="CHEBI:18420"/>
    </cofactor>
</comment>
<dbReference type="InterPro" id="IPR000760">
    <property type="entry name" value="Inositol_monophosphatase-like"/>
</dbReference>
<keyword evidence="3 6" id="KW-0479">Metal-binding</keyword>